<name>A0ABQ2QKJ4_9ACTN</name>
<gene>
    <name evidence="1" type="ORF">GCM10010140_10100</name>
</gene>
<evidence type="ECO:0000313" key="2">
    <source>
        <dbReference type="Proteomes" id="UP000611554"/>
    </source>
</evidence>
<dbReference type="EMBL" id="BMQJ01000002">
    <property type="protein sequence ID" value="GGP83213.1"/>
    <property type="molecule type" value="Genomic_DNA"/>
</dbReference>
<sequence>MDPFFPVRFSSLTEFGAQDGRQLPSPAKECATGGHLGAVLLLSKRIIPKGQIGVKGSSKENFRRIKPLYHSGWARGAPLSRGARMTPVVERGS</sequence>
<accession>A0ABQ2QKJ4</accession>
<comment type="caution">
    <text evidence="1">The sequence shown here is derived from an EMBL/GenBank/DDBJ whole genome shotgun (WGS) entry which is preliminary data.</text>
</comment>
<keyword evidence="2" id="KW-1185">Reference proteome</keyword>
<proteinExistence type="predicted"/>
<protein>
    <submittedName>
        <fullName evidence="1">Uncharacterized protein</fullName>
    </submittedName>
</protein>
<dbReference type="Proteomes" id="UP000611554">
    <property type="component" value="Unassembled WGS sequence"/>
</dbReference>
<evidence type="ECO:0000313" key="1">
    <source>
        <dbReference type="EMBL" id="GGP83213.1"/>
    </source>
</evidence>
<reference evidence="2" key="1">
    <citation type="journal article" date="2019" name="Int. J. Syst. Evol. Microbiol.">
        <title>The Global Catalogue of Microorganisms (GCM) 10K type strain sequencing project: providing services to taxonomists for standard genome sequencing and annotation.</title>
        <authorList>
            <consortium name="The Broad Institute Genomics Platform"/>
            <consortium name="The Broad Institute Genome Sequencing Center for Infectious Disease"/>
            <person name="Wu L."/>
            <person name="Ma J."/>
        </authorList>
    </citation>
    <scope>NUCLEOTIDE SEQUENCE [LARGE SCALE GENOMIC DNA]</scope>
    <source>
        <strain evidence="2">JCM 3115</strain>
    </source>
</reference>
<organism evidence="1 2">
    <name type="scientific">Streptosporangium pseudovulgare</name>
    <dbReference type="NCBI Taxonomy" id="35765"/>
    <lineage>
        <taxon>Bacteria</taxon>
        <taxon>Bacillati</taxon>
        <taxon>Actinomycetota</taxon>
        <taxon>Actinomycetes</taxon>
        <taxon>Streptosporangiales</taxon>
        <taxon>Streptosporangiaceae</taxon>
        <taxon>Streptosporangium</taxon>
    </lineage>
</organism>